<evidence type="ECO:0000256" key="6">
    <source>
        <dbReference type="SAM" id="SignalP"/>
    </source>
</evidence>
<evidence type="ECO:0000259" key="7">
    <source>
        <dbReference type="Pfam" id="PF17801"/>
    </source>
</evidence>
<reference evidence="8 9" key="1">
    <citation type="journal article" date="2012" name="J. Bacteriol.">
        <title>Genome Sequence of the Halotolerant Bacterium Imtechella halotolerans K1T.</title>
        <authorList>
            <person name="Kumar S."/>
            <person name="Vikram S."/>
            <person name="Subramanian S."/>
            <person name="Raghava G.P."/>
            <person name="Pinnaka A.K."/>
        </authorList>
    </citation>
    <scope>NUCLEOTIDE SEQUENCE [LARGE SCALE GENOMIC DNA]</scope>
    <source>
        <strain evidence="8 9">K1</strain>
    </source>
</reference>
<organism evidence="8 9">
    <name type="scientific">Imtechella halotolerans K1</name>
    <dbReference type="NCBI Taxonomy" id="946077"/>
    <lineage>
        <taxon>Bacteria</taxon>
        <taxon>Pseudomonadati</taxon>
        <taxon>Bacteroidota</taxon>
        <taxon>Flavobacteriia</taxon>
        <taxon>Flavobacteriales</taxon>
        <taxon>Flavobacteriaceae</taxon>
        <taxon>Imtechella</taxon>
    </lineage>
</organism>
<dbReference type="Pfam" id="PF17801">
    <property type="entry name" value="Melibiase_C"/>
    <property type="match status" value="1"/>
</dbReference>
<dbReference type="EMBL" id="AJJU01000037">
    <property type="protein sequence ID" value="EID72316.1"/>
    <property type="molecule type" value="Genomic_DNA"/>
</dbReference>
<dbReference type="Proteomes" id="UP000005938">
    <property type="component" value="Unassembled WGS sequence"/>
</dbReference>
<evidence type="ECO:0000256" key="2">
    <source>
        <dbReference type="ARBA" id="ARBA00022729"/>
    </source>
</evidence>
<dbReference type="CDD" id="cd14792">
    <property type="entry name" value="GH27"/>
    <property type="match status" value="1"/>
</dbReference>
<comment type="caution">
    <text evidence="8">The sequence shown here is derived from an EMBL/GenBank/DDBJ whole genome shotgun (WGS) entry which is preliminary data.</text>
</comment>
<dbReference type="Gene3D" id="2.60.40.1180">
    <property type="entry name" value="Golgi alpha-mannosidase II"/>
    <property type="match status" value="1"/>
</dbReference>
<dbReference type="PROSITE" id="PS51257">
    <property type="entry name" value="PROKAR_LIPOPROTEIN"/>
    <property type="match status" value="1"/>
</dbReference>
<dbReference type="OrthoDB" id="9807519at2"/>
<dbReference type="PANTHER" id="PTHR11452">
    <property type="entry name" value="ALPHA-GALACTOSIDASE/ALPHA-N-ACETYLGALACTOSAMINIDASE"/>
    <property type="match status" value="1"/>
</dbReference>
<gene>
    <name evidence="8" type="ORF">W5A_12451</name>
</gene>
<evidence type="ECO:0000256" key="4">
    <source>
        <dbReference type="ARBA" id="ARBA00023295"/>
    </source>
</evidence>
<evidence type="ECO:0000256" key="5">
    <source>
        <dbReference type="RuleBase" id="RU361168"/>
    </source>
</evidence>
<feature type="domain" description="Alpha galactosidase C-terminal" evidence="7">
    <location>
        <begin position="324"/>
        <end position="403"/>
    </location>
</feature>
<comment type="catalytic activity">
    <reaction evidence="5">
        <text>Hydrolysis of terminal, non-reducing alpha-D-galactose residues in alpha-D-galactosides, including galactose oligosaccharides, galactomannans and galactolipids.</text>
        <dbReference type="EC" id="3.2.1.22"/>
    </reaction>
</comment>
<dbReference type="PRINTS" id="PR00740">
    <property type="entry name" value="GLHYDRLASE27"/>
</dbReference>
<dbReference type="PATRIC" id="fig|946077.3.peg.2517"/>
<dbReference type="GO" id="GO:0005975">
    <property type="term" value="P:carbohydrate metabolic process"/>
    <property type="evidence" value="ECO:0007669"/>
    <property type="project" value="InterPro"/>
</dbReference>
<keyword evidence="3 5" id="KW-0378">Hydrolase</keyword>
<dbReference type="AlphaFoldDB" id="I0W7F0"/>
<accession>I0W7F0</accession>
<dbReference type="PANTHER" id="PTHR11452:SF75">
    <property type="entry name" value="ALPHA-GALACTOSIDASE MEL1"/>
    <property type="match status" value="1"/>
</dbReference>
<feature type="signal peptide" evidence="6">
    <location>
        <begin position="1"/>
        <end position="19"/>
    </location>
</feature>
<dbReference type="InterPro" id="IPR017853">
    <property type="entry name" value="GH"/>
</dbReference>
<dbReference type="STRING" id="946077.W5A_12451"/>
<keyword evidence="9" id="KW-1185">Reference proteome</keyword>
<proteinExistence type="inferred from homology"/>
<keyword evidence="5" id="KW-1015">Disulfide bond</keyword>
<dbReference type="RefSeq" id="WP_008241180.1">
    <property type="nucleotide sequence ID" value="NZ_AJJU01000037.1"/>
</dbReference>
<keyword evidence="2 6" id="KW-0732">Signal</keyword>
<dbReference type="InterPro" id="IPR002241">
    <property type="entry name" value="Glyco_hydro_27"/>
</dbReference>
<evidence type="ECO:0000313" key="9">
    <source>
        <dbReference type="Proteomes" id="UP000005938"/>
    </source>
</evidence>
<evidence type="ECO:0000256" key="1">
    <source>
        <dbReference type="ARBA" id="ARBA00009743"/>
    </source>
</evidence>
<dbReference type="Pfam" id="PF16499">
    <property type="entry name" value="Melibiase_2"/>
    <property type="match status" value="1"/>
</dbReference>
<dbReference type="EC" id="3.2.1.22" evidence="5"/>
<feature type="chain" id="PRO_5003634979" description="Alpha-galactosidase" evidence="6">
    <location>
        <begin position="20"/>
        <end position="421"/>
    </location>
</feature>
<dbReference type="eggNOG" id="COG3345">
    <property type="taxonomic scope" value="Bacteria"/>
</dbReference>
<dbReference type="InterPro" id="IPR013780">
    <property type="entry name" value="Glyco_hydro_b"/>
</dbReference>
<evidence type="ECO:0000256" key="3">
    <source>
        <dbReference type="ARBA" id="ARBA00022801"/>
    </source>
</evidence>
<dbReference type="InterPro" id="IPR041233">
    <property type="entry name" value="Melibiase_C"/>
</dbReference>
<protein>
    <recommendedName>
        <fullName evidence="5">Alpha-galactosidase</fullName>
        <ecNumber evidence="5">3.2.1.22</ecNumber>
    </recommendedName>
    <alternativeName>
        <fullName evidence="5">Melibiase</fullName>
    </alternativeName>
</protein>
<dbReference type="SUPFAM" id="SSF51445">
    <property type="entry name" value="(Trans)glycosidases"/>
    <property type="match status" value="1"/>
</dbReference>
<dbReference type="SUPFAM" id="SSF51011">
    <property type="entry name" value="Glycosyl hydrolase domain"/>
    <property type="match status" value="1"/>
</dbReference>
<dbReference type="GO" id="GO:0004557">
    <property type="term" value="F:alpha-galactosidase activity"/>
    <property type="evidence" value="ECO:0007669"/>
    <property type="project" value="UniProtKB-EC"/>
</dbReference>
<name>I0W7F0_9FLAO</name>
<sequence length="421" mass="47639">MLPNFTRIFLLSLFLTACATTSNPVVNSENKEAPAITFNPPIMGWASWNHYRINITEDIIKAQTNAITEKGLAKAGYTYVNIDDGFFGGRDQNGQLLHHKERFPNGMKSLASYIKSKGLKPGIYTDAGINTCASYWDKDTIGVGMGLYGHEYDDLKLFLNDWGYEFIKVDWCGGEWLGLDEETSYTRIGNLIKQLKPTAIYNVCRWKFPGKWVTQIADSWRISGDISNDFNSILHIIDLNADLWKYCSPGRYNDMDMLQVGRGMTYEEDKTHFSMWSMMHSPLLLGNDLTQLDEVTLGIITNEEIIALNQSPFVYQARRMVDFGDTEIWAKPLVSTMSGEIAVAFLNRSASTQSITFNLDSIGIDATEGFTLRDLWTKEDFPKSTNTHLTREVPAHGIVVLQLKGTSLPYNPFQYDKKTND</sequence>
<dbReference type="Gene3D" id="3.20.20.70">
    <property type="entry name" value="Aldolase class I"/>
    <property type="match status" value="1"/>
</dbReference>
<keyword evidence="4 5" id="KW-0326">Glycosidase</keyword>
<comment type="similarity">
    <text evidence="1 5">Belongs to the glycosyl hydrolase 27 family.</text>
</comment>
<evidence type="ECO:0000313" key="8">
    <source>
        <dbReference type="EMBL" id="EID72316.1"/>
    </source>
</evidence>
<dbReference type="InterPro" id="IPR013785">
    <property type="entry name" value="Aldolase_TIM"/>
</dbReference>